<accession>A0A3S4RVN9</accession>
<feature type="region of interest" description="Disordered" evidence="1">
    <location>
        <begin position="68"/>
        <end position="89"/>
    </location>
</feature>
<protein>
    <recommendedName>
        <fullName evidence="2">SseB protein N-terminal domain-containing protein</fullName>
    </recommendedName>
</protein>
<organism evidence="3 4">
    <name type="scientific">Actinomyces howellii</name>
    <dbReference type="NCBI Taxonomy" id="52771"/>
    <lineage>
        <taxon>Bacteria</taxon>
        <taxon>Bacillati</taxon>
        <taxon>Actinomycetota</taxon>
        <taxon>Actinomycetes</taxon>
        <taxon>Actinomycetales</taxon>
        <taxon>Actinomycetaceae</taxon>
        <taxon>Actinomyces</taxon>
    </lineage>
</organism>
<dbReference type="Proteomes" id="UP000266895">
    <property type="component" value="Chromosome"/>
</dbReference>
<name>A0A3S4RVN9_9ACTO</name>
<evidence type="ECO:0000256" key="1">
    <source>
        <dbReference type="SAM" id="MobiDB-lite"/>
    </source>
</evidence>
<proteinExistence type="predicted"/>
<dbReference type="Pfam" id="PF07179">
    <property type="entry name" value="SseB"/>
    <property type="match status" value="1"/>
</dbReference>
<gene>
    <name evidence="3" type="ORF">NCTC11636_00705</name>
</gene>
<feature type="region of interest" description="Disordered" evidence="1">
    <location>
        <begin position="242"/>
        <end position="268"/>
    </location>
</feature>
<evidence type="ECO:0000313" key="3">
    <source>
        <dbReference type="EMBL" id="VEG26793.1"/>
    </source>
</evidence>
<sequence>MSDQDGPVSLAARQRLSRLLAAPTAFPHDDGSVDPGVGQALAEDDEHLRLEGLVAALDGGRVLIGLQPHSRQRQEGCGSRPGAGEDEPAVPSVVVADGRRALPVFTGVVALTAWRPEARPVPVASSRAARLARREADGLWLVDPGTLDLCVPRSAVAALARERRWVPPWRDDPLLAELGREIGAVPGVGGVRIEPGRGAALRVLVQLGPEGAAQVGSVLARCGRVVSDPAWAERLDAVELCPLPPLPRPPRPPRPARSGQMAPRDRDL</sequence>
<dbReference type="RefSeq" id="WP_126381882.1">
    <property type="nucleotide sequence ID" value="NZ_LR134350.1"/>
</dbReference>
<dbReference type="OrthoDB" id="5188303at2"/>
<dbReference type="EMBL" id="LR134350">
    <property type="protein sequence ID" value="VEG26793.1"/>
    <property type="molecule type" value="Genomic_DNA"/>
</dbReference>
<feature type="domain" description="SseB protein N-terminal" evidence="2">
    <location>
        <begin position="40"/>
        <end position="157"/>
    </location>
</feature>
<evidence type="ECO:0000259" key="2">
    <source>
        <dbReference type="Pfam" id="PF07179"/>
    </source>
</evidence>
<reference evidence="3 4" key="1">
    <citation type="submission" date="2018-12" db="EMBL/GenBank/DDBJ databases">
        <authorList>
            <consortium name="Pathogen Informatics"/>
        </authorList>
    </citation>
    <scope>NUCLEOTIDE SEQUENCE [LARGE SCALE GENOMIC DNA]</scope>
    <source>
        <strain evidence="3 4">NCTC11636</strain>
    </source>
</reference>
<dbReference type="InterPro" id="IPR009839">
    <property type="entry name" value="SseB_N"/>
</dbReference>
<keyword evidence="4" id="KW-1185">Reference proteome</keyword>
<feature type="compositionally biased region" description="Pro residues" evidence="1">
    <location>
        <begin position="242"/>
        <end position="255"/>
    </location>
</feature>
<dbReference type="AlphaFoldDB" id="A0A3S4RVN9"/>
<dbReference type="KEGG" id="ahw:NCTC11636_00705"/>
<evidence type="ECO:0000313" key="4">
    <source>
        <dbReference type="Proteomes" id="UP000266895"/>
    </source>
</evidence>